<keyword evidence="1" id="KW-0472">Membrane</keyword>
<name>A0A183JGH2_9TREM</name>
<keyword evidence="1" id="KW-1133">Transmembrane helix</keyword>
<dbReference type="WBParaSite" id="SCUD_0000179301-mRNA-1">
    <property type="protein sequence ID" value="SCUD_0000179301-mRNA-1"/>
    <property type="gene ID" value="SCUD_0000179301"/>
</dbReference>
<dbReference type="Proteomes" id="UP000279833">
    <property type="component" value="Unassembled WGS sequence"/>
</dbReference>
<evidence type="ECO:0000256" key="1">
    <source>
        <dbReference type="SAM" id="Phobius"/>
    </source>
</evidence>
<dbReference type="AlphaFoldDB" id="A0A183JGH2"/>
<organism evidence="4">
    <name type="scientific">Schistosoma curassoni</name>
    <dbReference type="NCBI Taxonomy" id="6186"/>
    <lineage>
        <taxon>Eukaryota</taxon>
        <taxon>Metazoa</taxon>
        <taxon>Spiralia</taxon>
        <taxon>Lophotrochozoa</taxon>
        <taxon>Platyhelminthes</taxon>
        <taxon>Trematoda</taxon>
        <taxon>Digenea</taxon>
        <taxon>Strigeidida</taxon>
        <taxon>Schistosomatoidea</taxon>
        <taxon>Schistosomatidae</taxon>
        <taxon>Schistosoma</taxon>
    </lineage>
</organism>
<proteinExistence type="predicted"/>
<keyword evidence="3" id="KW-1185">Reference proteome</keyword>
<evidence type="ECO:0000313" key="2">
    <source>
        <dbReference type="EMBL" id="VDO70021.1"/>
    </source>
</evidence>
<gene>
    <name evidence="2" type="ORF">SCUD_LOCUS1794</name>
</gene>
<dbReference type="EMBL" id="UZAK01001540">
    <property type="protein sequence ID" value="VDO70021.1"/>
    <property type="molecule type" value="Genomic_DNA"/>
</dbReference>
<accession>A0A183JGH2</accession>
<sequence>MVEDFVAFEGHTRDETSELLTPELSGLTLFIWIVTSFLPSLVLRTNKRGYGSSVHFFVYFPVTLLRPGNCSNFRCIRPTNVTMIAYKIRIMRAW</sequence>
<evidence type="ECO:0000313" key="4">
    <source>
        <dbReference type="WBParaSite" id="SCUD_0000179301-mRNA-1"/>
    </source>
</evidence>
<feature type="transmembrane region" description="Helical" evidence="1">
    <location>
        <begin position="24"/>
        <end position="43"/>
    </location>
</feature>
<evidence type="ECO:0000313" key="3">
    <source>
        <dbReference type="Proteomes" id="UP000279833"/>
    </source>
</evidence>
<protein>
    <submittedName>
        <fullName evidence="2 4">Uncharacterized protein</fullName>
    </submittedName>
</protein>
<keyword evidence="1" id="KW-0812">Transmembrane</keyword>
<reference evidence="2 3" key="2">
    <citation type="submission" date="2018-11" db="EMBL/GenBank/DDBJ databases">
        <authorList>
            <consortium name="Pathogen Informatics"/>
        </authorList>
    </citation>
    <scope>NUCLEOTIDE SEQUENCE [LARGE SCALE GENOMIC DNA]</scope>
    <source>
        <strain evidence="2">Dakar</strain>
        <strain evidence="3">Dakar, Senegal</strain>
    </source>
</reference>
<reference evidence="4" key="1">
    <citation type="submission" date="2016-06" db="UniProtKB">
        <authorList>
            <consortium name="WormBaseParasite"/>
        </authorList>
    </citation>
    <scope>IDENTIFICATION</scope>
</reference>